<feature type="region of interest" description="Disordered" evidence="1">
    <location>
        <begin position="195"/>
        <end position="247"/>
    </location>
</feature>
<dbReference type="AlphaFoldDB" id="E5A2V0"/>
<dbReference type="Proteomes" id="UP000002668">
    <property type="component" value="Genome"/>
</dbReference>
<feature type="compositionally biased region" description="Polar residues" evidence="1">
    <location>
        <begin position="238"/>
        <end position="247"/>
    </location>
</feature>
<dbReference type="eggNOG" id="ENOG502S5UV">
    <property type="taxonomic scope" value="Eukaryota"/>
</dbReference>
<dbReference type="InParanoid" id="E5A2V0"/>
<evidence type="ECO:0000256" key="1">
    <source>
        <dbReference type="SAM" id="MobiDB-lite"/>
    </source>
</evidence>
<evidence type="ECO:0000313" key="3">
    <source>
        <dbReference type="Proteomes" id="UP000002668"/>
    </source>
</evidence>
<protein>
    <submittedName>
        <fullName evidence="2">Predicted protein</fullName>
    </submittedName>
</protein>
<sequence>MNTLSPYQFTTAVQSRIKPELKSTTMPCKSCSAPARRGPPQSPSRLVLGLRRRDRVAKGLGTISQRIVMHIHQDTACSDRLKRRNNLCVLGTGRVNRSRSPPSVQDPPSLCSEDLPEEEDGDFFLLPLSTSQPGCGMWYSLDDAGINNYGHLSEKAMQSPYITRGVTHVFWHASLSNSYAPRRKRSRLFAEKDTGGVTNGLQVPKEVRRVDSANLRGGEEEEDGGVEQQQYSQPRPPTSSKQENTVGTPEEVVIEAPKIEVSDAVVAPQIEAPRMPEPKITTAKPASVQVLKCLFSDTGLGLSRPQDEILDVQARGNINTYSKLLTPFEELLCAVVLSRAIPHDVGLHIIRSVLNAPYKFSSSVAIKIAGPEKVKQALRDIRSQHSGKVAEEIDAIAEAISNNNWHNDLSKLRKLSKSSVEAEREVLRRSVKGLGKTGLNLFYRRMQWQWEESFPFVDGRTQASLEQLGLPTRPDSLARMIEVRWANLGIEEQERYSSEEKRRRAFVLVQERVLGAEVQKNTDAILEEALKL</sequence>
<dbReference type="HOGENOM" id="CLU_511977_0_0_1"/>
<gene>
    <name evidence="2" type="ORF">LEMA_P093050.1</name>
</gene>
<feature type="region of interest" description="Disordered" evidence="1">
    <location>
        <begin position="23"/>
        <end position="44"/>
    </location>
</feature>
<organism evidence="3">
    <name type="scientific">Leptosphaeria maculans (strain JN3 / isolate v23.1.3 / race Av1-4-5-6-7-8)</name>
    <name type="common">Blackleg fungus</name>
    <name type="synonym">Phoma lingam</name>
    <dbReference type="NCBI Taxonomy" id="985895"/>
    <lineage>
        <taxon>Eukaryota</taxon>
        <taxon>Fungi</taxon>
        <taxon>Dikarya</taxon>
        <taxon>Ascomycota</taxon>
        <taxon>Pezizomycotina</taxon>
        <taxon>Dothideomycetes</taxon>
        <taxon>Pleosporomycetidae</taxon>
        <taxon>Pleosporales</taxon>
        <taxon>Pleosporineae</taxon>
        <taxon>Leptosphaeriaceae</taxon>
        <taxon>Plenodomus</taxon>
        <taxon>Plenodomus lingam/Leptosphaeria maculans species complex</taxon>
    </lineage>
</organism>
<accession>E5A2V0</accession>
<evidence type="ECO:0000313" key="2">
    <source>
        <dbReference type="EMBL" id="CBX97896.1"/>
    </source>
</evidence>
<dbReference type="EMBL" id="FP929132">
    <property type="protein sequence ID" value="CBX97896.1"/>
    <property type="molecule type" value="Genomic_DNA"/>
</dbReference>
<keyword evidence="3" id="KW-1185">Reference proteome</keyword>
<dbReference type="VEuPathDB" id="FungiDB:LEMA_P093050.1"/>
<dbReference type="GeneID" id="13281942"/>
<reference evidence="3" key="1">
    <citation type="journal article" date="2011" name="Nat. Commun.">
        <title>Effector diversification within compartments of the Leptosphaeria maculans genome affected by Repeat-Induced Point mutations.</title>
        <authorList>
            <person name="Rouxel T."/>
            <person name="Grandaubert J."/>
            <person name="Hane J.K."/>
            <person name="Hoede C."/>
            <person name="van de Wouw A.P."/>
            <person name="Couloux A."/>
            <person name="Dominguez V."/>
            <person name="Anthouard V."/>
            <person name="Bally P."/>
            <person name="Bourras S."/>
            <person name="Cozijnsen A.J."/>
            <person name="Ciuffetti L.M."/>
            <person name="Degrave A."/>
            <person name="Dilmaghani A."/>
            <person name="Duret L."/>
            <person name="Fudal I."/>
            <person name="Goodwin S.B."/>
            <person name="Gout L."/>
            <person name="Glaser N."/>
            <person name="Linglin J."/>
            <person name="Kema G.H.J."/>
            <person name="Lapalu N."/>
            <person name="Lawrence C.B."/>
            <person name="May K."/>
            <person name="Meyer M."/>
            <person name="Ollivier B."/>
            <person name="Poulain J."/>
            <person name="Schoch C.L."/>
            <person name="Simon A."/>
            <person name="Spatafora J.W."/>
            <person name="Stachowiak A."/>
            <person name="Turgeon B.G."/>
            <person name="Tyler B.M."/>
            <person name="Vincent D."/>
            <person name="Weissenbach J."/>
            <person name="Amselem J."/>
            <person name="Quesneville H."/>
            <person name="Oliver R.P."/>
            <person name="Wincker P."/>
            <person name="Balesdent M.-H."/>
            <person name="Howlett B.J."/>
        </authorList>
    </citation>
    <scope>NUCLEOTIDE SEQUENCE [LARGE SCALE GENOMIC DNA]</scope>
    <source>
        <strain evidence="3">JN3 / isolate v23.1.3 / race Av1-4-5-6-7-8</strain>
    </source>
</reference>
<dbReference type="OrthoDB" id="4676at2759"/>
<proteinExistence type="predicted"/>
<name>E5A2V0_LEPMJ</name>